<keyword evidence="5 12" id="KW-0547">Nucleotide-binding</keyword>
<dbReference type="PRINTS" id="PR00986">
    <property type="entry name" value="TRNASYNTHVAL"/>
</dbReference>
<dbReference type="EMBL" id="PEBW01000003">
    <property type="protein sequence ID" value="PTQ52084.1"/>
    <property type="molecule type" value="Genomic_DNA"/>
</dbReference>
<keyword evidence="8 12" id="KW-0175">Coiled coil</keyword>
<reference evidence="17 18" key="1">
    <citation type="submission" date="2017-08" db="EMBL/GenBank/DDBJ databases">
        <title>Burning lignite coal seam in the remote Altai Mountains harbors a hydrogen-driven thermophilic microbial community.</title>
        <authorList>
            <person name="Kadnikov V.V."/>
            <person name="Mardanov A.V."/>
            <person name="Ivasenko D."/>
            <person name="Beletsky A.V."/>
            <person name="Karnachuk O.V."/>
            <person name="Ravin N.V."/>
        </authorList>
    </citation>
    <scope>NUCLEOTIDE SEQUENCE [LARGE SCALE GENOMIC DNA]</scope>
    <source>
        <strain evidence="17">AL31</strain>
    </source>
</reference>
<dbReference type="AlphaFoldDB" id="A0A2T5G7B9"/>
<keyword evidence="3 12" id="KW-0963">Cytoplasm</keyword>
<dbReference type="NCBIfam" id="TIGR00422">
    <property type="entry name" value="valS"/>
    <property type="match status" value="1"/>
</dbReference>
<organism evidence="17 18">
    <name type="scientific">Brockia lithotrophica</name>
    <dbReference type="NCBI Taxonomy" id="933949"/>
    <lineage>
        <taxon>Bacteria</taxon>
        <taxon>Bacillati</taxon>
        <taxon>Bacillota</taxon>
        <taxon>Bacilli</taxon>
        <taxon>Bacillales</taxon>
        <taxon>Bacillales Family X. Incertae Sedis</taxon>
        <taxon>Brockia</taxon>
    </lineage>
</organism>
<keyword evidence="7 12" id="KW-0648">Protein biosynthesis</keyword>
<comment type="domain">
    <text evidence="12">ValRS has two distinct active sites: one for aminoacylation and one for editing. The misactivated threonine is translocated from the active site to the editing site.</text>
</comment>
<evidence type="ECO:0000259" key="14">
    <source>
        <dbReference type="Pfam" id="PF00133"/>
    </source>
</evidence>
<feature type="region of interest" description="Disordered" evidence="13">
    <location>
        <begin position="1"/>
        <end position="33"/>
    </location>
</feature>
<dbReference type="InterPro" id="IPR002303">
    <property type="entry name" value="Valyl-tRNA_ligase"/>
</dbReference>
<keyword evidence="6 12" id="KW-0067">ATP-binding</keyword>
<dbReference type="Gene3D" id="3.90.740.10">
    <property type="entry name" value="Valyl/Leucyl/Isoleucyl-tRNA synthetase, editing domain"/>
    <property type="match status" value="1"/>
</dbReference>
<dbReference type="EC" id="6.1.1.9" evidence="12"/>
<dbReference type="SUPFAM" id="SSF52374">
    <property type="entry name" value="Nucleotidylyl transferase"/>
    <property type="match status" value="1"/>
</dbReference>
<comment type="similarity">
    <text evidence="11 12">Belongs to the class-I aminoacyl-tRNA synthetase family. ValS type 1 subfamily.</text>
</comment>
<dbReference type="PROSITE" id="PS00178">
    <property type="entry name" value="AA_TRNA_LIGASE_I"/>
    <property type="match status" value="1"/>
</dbReference>
<feature type="domain" description="Valyl-tRNA synthetase tRNA-binding arm" evidence="16">
    <location>
        <begin position="866"/>
        <end position="930"/>
    </location>
</feature>
<comment type="subunit">
    <text evidence="2 12">Monomer.</text>
</comment>
<feature type="short sequence motif" description="'HIGH' region" evidence="12">
    <location>
        <begin position="70"/>
        <end position="80"/>
    </location>
</feature>
<dbReference type="SUPFAM" id="SSF46589">
    <property type="entry name" value="tRNA-binding arm"/>
    <property type="match status" value="1"/>
</dbReference>
<keyword evidence="4 12" id="KW-0436">Ligase</keyword>
<comment type="function">
    <text evidence="12">Catalyzes the attachment of valine to tRNA(Val). As ValRS can inadvertently accommodate and process structurally similar amino acids such as threonine, to avoid such errors, it has a 'posttransfer' editing activity that hydrolyzes mischarged Thr-tRNA(Val) in a tRNA-dependent manner.</text>
</comment>
<dbReference type="GO" id="GO:0004832">
    <property type="term" value="F:valine-tRNA ligase activity"/>
    <property type="evidence" value="ECO:0007669"/>
    <property type="project" value="UniProtKB-UniRule"/>
</dbReference>
<feature type="compositionally biased region" description="Basic and acidic residues" evidence="13">
    <location>
        <begin position="1"/>
        <end position="11"/>
    </location>
</feature>
<dbReference type="Gene3D" id="1.10.730.10">
    <property type="entry name" value="Isoleucyl-tRNA Synthetase, Domain 1"/>
    <property type="match status" value="1"/>
</dbReference>
<dbReference type="InterPro" id="IPR009008">
    <property type="entry name" value="Val/Leu/Ile-tRNA-synth_edit"/>
</dbReference>
<evidence type="ECO:0000256" key="1">
    <source>
        <dbReference type="ARBA" id="ARBA00004496"/>
    </source>
</evidence>
<evidence type="ECO:0000256" key="5">
    <source>
        <dbReference type="ARBA" id="ARBA00022741"/>
    </source>
</evidence>
<dbReference type="InterPro" id="IPR002300">
    <property type="entry name" value="aa-tRNA-synth_Ia"/>
</dbReference>
<dbReference type="InterPro" id="IPR014729">
    <property type="entry name" value="Rossmann-like_a/b/a_fold"/>
</dbReference>
<dbReference type="FunFam" id="3.90.740.10:FF:000005">
    <property type="entry name" value="Valine--tRNA ligase, mitochondrial"/>
    <property type="match status" value="1"/>
</dbReference>
<dbReference type="Gene3D" id="1.10.287.380">
    <property type="entry name" value="Valyl-tRNA synthetase, C-terminal domain"/>
    <property type="match status" value="1"/>
</dbReference>
<keyword evidence="9 12" id="KW-0030">Aminoacyl-tRNA synthetase</keyword>
<dbReference type="InterPro" id="IPR013155">
    <property type="entry name" value="M/V/L/I-tRNA-synth_anticd-bd"/>
</dbReference>
<dbReference type="GO" id="GO:0005524">
    <property type="term" value="F:ATP binding"/>
    <property type="evidence" value="ECO:0007669"/>
    <property type="project" value="UniProtKB-UniRule"/>
</dbReference>
<dbReference type="CDD" id="cd07962">
    <property type="entry name" value="Anticodon_Ia_Val"/>
    <property type="match status" value="1"/>
</dbReference>
<evidence type="ECO:0000256" key="13">
    <source>
        <dbReference type="SAM" id="MobiDB-lite"/>
    </source>
</evidence>
<feature type="domain" description="Methionyl/Valyl/Leucyl/Isoleucyl-tRNA synthetase anticodon-binding" evidence="15">
    <location>
        <begin position="644"/>
        <end position="805"/>
    </location>
</feature>
<feature type="compositionally biased region" description="Low complexity" evidence="13">
    <location>
        <begin position="12"/>
        <end position="26"/>
    </location>
</feature>
<feature type="short sequence motif" description="'KMSKS' region" evidence="12">
    <location>
        <begin position="550"/>
        <end position="554"/>
    </location>
</feature>
<evidence type="ECO:0000313" key="18">
    <source>
        <dbReference type="Proteomes" id="UP000244016"/>
    </source>
</evidence>
<dbReference type="HAMAP" id="MF_02004">
    <property type="entry name" value="Val_tRNA_synth_type1"/>
    <property type="match status" value="1"/>
</dbReference>
<name>A0A2T5G7B9_9BACL</name>
<dbReference type="InterPro" id="IPR009080">
    <property type="entry name" value="tRNAsynth_Ia_anticodon-bd"/>
</dbReference>
<dbReference type="Gene3D" id="3.40.50.620">
    <property type="entry name" value="HUPs"/>
    <property type="match status" value="2"/>
</dbReference>
<evidence type="ECO:0000256" key="10">
    <source>
        <dbReference type="ARBA" id="ARBA00047552"/>
    </source>
</evidence>
<evidence type="ECO:0000259" key="16">
    <source>
        <dbReference type="Pfam" id="PF10458"/>
    </source>
</evidence>
<dbReference type="GO" id="GO:0006438">
    <property type="term" value="P:valyl-tRNA aminoacylation"/>
    <property type="evidence" value="ECO:0007669"/>
    <property type="project" value="UniProtKB-UniRule"/>
</dbReference>
<proteinExistence type="inferred from homology"/>
<dbReference type="PANTHER" id="PTHR11946">
    <property type="entry name" value="VALYL-TRNA SYNTHETASES"/>
    <property type="match status" value="1"/>
</dbReference>
<dbReference type="InterPro" id="IPR037118">
    <property type="entry name" value="Val-tRNA_synth_C_sf"/>
</dbReference>
<dbReference type="FunFam" id="1.10.287.380:FF:000001">
    <property type="entry name" value="Valine--tRNA ligase"/>
    <property type="match status" value="1"/>
</dbReference>
<evidence type="ECO:0000313" key="17">
    <source>
        <dbReference type="EMBL" id="PTQ52084.1"/>
    </source>
</evidence>
<dbReference type="Pfam" id="PF10458">
    <property type="entry name" value="Val_tRNA-synt_C"/>
    <property type="match status" value="1"/>
</dbReference>
<evidence type="ECO:0000256" key="8">
    <source>
        <dbReference type="ARBA" id="ARBA00023054"/>
    </source>
</evidence>
<feature type="domain" description="Aminoacyl-tRNA synthetase class Ia" evidence="14">
    <location>
        <begin position="42"/>
        <end position="589"/>
    </location>
</feature>
<comment type="catalytic activity">
    <reaction evidence="10 12">
        <text>tRNA(Val) + L-valine + ATP = L-valyl-tRNA(Val) + AMP + diphosphate</text>
        <dbReference type="Rhea" id="RHEA:10704"/>
        <dbReference type="Rhea" id="RHEA-COMP:9672"/>
        <dbReference type="Rhea" id="RHEA-COMP:9708"/>
        <dbReference type="ChEBI" id="CHEBI:30616"/>
        <dbReference type="ChEBI" id="CHEBI:33019"/>
        <dbReference type="ChEBI" id="CHEBI:57762"/>
        <dbReference type="ChEBI" id="CHEBI:78442"/>
        <dbReference type="ChEBI" id="CHEBI:78537"/>
        <dbReference type="ChEBI" id="CHEBI:456215"/>
        <dbReference type="EC" id="6.1.1.9"/>
    </reaction>
</comment>
<evidence type="ECO:0000256" key="11">
    <source>
        <dbReference type="ARBA" id="ARBA00060830"/>
    </source>
</evidence>
<evidence type="ECO:0000256" key="9">
    <source>
        <dbReference type="ARBA" id="ARBA00023146"/>
    </source>
</evidence>
<comment type="domain">
    <text evidence="12">The C-terminal coiled-coil domain is crucial for aminoacylation activity.</text>
</comment>
<dbReference type="NCBIfam" id="NF004349">
    <property type="entry name" value="PRK05729.1"/>
    <property type="match status" value="1"/>
</dbReference>
<evidence type="ECO:0000259" key="15">
    <source>
        <dbReference type="Pfam" id="PF08264"/>
    </source>
</evidence>
<accession>A0A2T5G7B9</accession>
<dbReference type="PANTHER" id="PTHR11946:SF93">
    <property type="entry name" value="VALINE--TRNA LIGASE, CHLOROPLASTIC_MITOCHONDRIAL 2"/>
    <property type="match status" value="1"/>
</dbReference>
<dbReference type="GO" id="GO:0005829">
    <property type="term" value="C:cytosol"/>
    <property type="evidence" value="ECO:0007669"/>
    <property type="project" value="TreeGrafter"/>
</dbReference>
<dbReference type="FunFam" id="3.40.50.620:FF:000032">
    <property type="entry name" value="Valine--tRNA ligase"/>
    <property type="match status" value="1"/>
</dbReference>
<dbReference type="InterPro" id="IPR010978">
    <property type="entry name" value="tRNA-bd_arm"/>
</dbReference>
<dbReference type="FunFam" id="1.10.730.10:FF:000014">
    <property type="entry name" value="Valine--tRNA ligase"/>
    <property type="match status" value="1"/>
</dbReference>
<dbReference type="SUPFAM" id="SSF50677">
    <property type="entry name" value="ValRS/IleRS/LeuRS editing domain"/>
    <property type="match status" value="1"/>
</dbReference>
<protein>
    <recommendedName>
        <fullName evidence="12">Valine--tRNA ligase</fullName>
        <ecNumber evidence="12">6.1.1.9</ecNumber>
    </recommendedName>
    <alternativeName>
        <fullName evidence="12">Valyl-tRNA synthetase</fullName>
        <shortName evidence="12">ValRS</shortName>
    </alternativeName>
</protein>
<evidence type="ECO:0000256" key="3">
    <source>
        <dbReference type="ARBA" id="ARBA00022490"/>
    </source>
</evidence>
<evidence type="ECO:0000256" key="4">
    <source>
        <dbReference type="ARBA" id="ARBA00022598"/>
    </source>
</evidence>
<evidence type="ECO:0000256" key="6">
    <source>
        <dbReference type="ARBA" id="ARBA00022840"/>
    </source>
</evidence>
<dbReference type="Proteomes" id="UP000244016">
    <property type="component" value="Unassembled WGS sequence"/>
</dbReference>
<gene>
    <name evidence="12" type="primary">valS</name>
    <name evidence="17" type="ORF">BLITH_1051</name>
</gene>
<sequence>MAKEPERRNSEGGESAGFSQAQGASAPTLPKTYDPREIEPKWAEFWHRHGLFTPVGGEERKTFSVVIPPPNVTGSLHLGHALNSTLQDIYVRYHRMRGYDALWLPGMDHAGIATQVVVERRLAQEGLTRHDLGREKFLERVWSWKEEYAERIRSQWRKLGLSVDFTRERFTLDDGYVRAIREVFVRLYEEGLIYRAPYIVHWDPVAQTVLSDLEVVYKEVEGKLYYVRYPLADGSGHIVVATTRPETMLGDVAVAVHPEDERYRRLVGKEAILPLVGRRLPILADAAVDPEFGTGAVKITPAHDPLDFEIGRRHGLEAVVVIDPHGRMNENAGPYRGLDRFACREKIAEDLARESYLEKVERHVHAVGHSQRTDAVVEPYLSTQWFVRMKPLAERALAALREGRGPRFVPERFEKIYVHWLENVRDWVISRQLWWGHRIPAWYCEDCGATTVSREDVHTCPVCGSPRVRQEEDVLDTWFSSALWPFVTLGWPEDTEDLRRFYPADLLVTGHDILFFWVARMVFMALPFTGKVPFRDVYLHGLIRDEDGRKMSKSVGNVVDPLEVVDAYGADALRFMLSTGVTPGQDMRFRWDRAEAARNFANKIWNATRFVLMNLRDEDLPFELATPEGIREFAAARASFAPEDRWVLHRLAETAERVTELLERYEVGEAGRALYDFLWDEFCDWYVELAKGPIYDGPPEARKRVQAVLVFVLDHAFRLLHPFMPFLTEELWQKLPHTSRVAPSLPHPSRVPSLVLAPWPTTVGVTLEAFRADADVALLGRFQEIVRLVRNLRAEVGVPPQAKIPLHVRVDAEEASAVFRTFAGAFERLARAELVRVGRDVRRPPTSLTLVFSGGEGYVPLEDLVDLDAEIARLRRELDRLDGELERVQRKLLNPEFTTRAPEEVVSRERAKEAEYRELRERVRSRLEELTRAASERRRKS</sequence>
<evidence type="ECO:0000256" key="12">
    <source>
        <dbReference type="HAMAP-Rule" id="MF_02004"/>
    </source>
</evidence>
<dbReference type="InterPro" id="IPR019499">
    <property type="entry name" value="Val-tRNA_synth_tRNA-bd"/>
</dbReference>
<comment type="subcellular location">
    <subcellularLocation>
        <location evidence="1 12">Cytoplasm</location>
    </subcellularLocation>
</comment>
<dbReference type="InterPro" id="IPR033705">
    <property type="entry name" value="Anticodon_Ia_Val"/>
</dbReference>
<dbReference type="SUPFAM" id="SSF47323">
    <property type="entry name" value="Anticodon-binding domain of a subclass of class I aminoacyl-tRNA synthetases"/>
    <property type="match status" value="1"/>
</dbReference>
<dbReference type="Pfam" id="PF08264">
    <property type="entry name" value="Anticodon_1"/>
    <property type="match status" value="1"/>
</dbReference>
<dbReference type="InterPro" id="IPR001412">
    <property type="entry name" value="aa-tRNA-synth_I_CS"/>
</dbReference>
<dbReference type="CDD" id="cd00817">
    <property type="entry name" value="ValRS_core"/>
    <property type="match status" value="1"/>
</dbReference>
<feature type="binding site" evidence="12">
    <location>
        <position position="553"/>
    </location>
    <ligand>
        <name>ATP</name>
        <dbReference type="ChEBI" id="CHEBI:30616"/>
    </ligand>
</feature>
<dbReference type="Pfam" id="PF00133">
    <property type="entry name" value="tRNA-synt_1"/>
    <property type="match status" value="1"/>
</dbReference>
<comment type="caution">
    <text evidence="17">The sequence shown here is derived from an EMBL/GenBank/DDBJ whole genome shotgun (WGS) entry which is preliminary data.</text>
</comment>
<feature type="coiled-coil region" evidence="12">
    <location>
        <begin position="864"/>
        <end position="940"/>
    </location>
</feature>
<dbReference type="GO" id="GO:0002161">
    <property type="term" value="F:aminoacyl-tRNA deacylase activity"/>
    <property type="evidence" value="ECO:0007669"/>
    <property type="project" value="InterPro"/>
</dbReference>
<dbReference type="FunFam" id="3.40.50.620:FF:000098">
    <property type="entry name" value="Valine--tRNA ligase"/>
    <property type="match status" value="1"/>
</dbReference>
<evidence type="ECO:0000256" key="2">
    <source>
        <dbReference type="ARBA" id="ARBA00011245"/>
    </source>
</evidence>
<evidence type="ECO:0000256" key="7">
    <source>
        <dbReference type="ARBA" id="ARBA00022917"/>
    </source>
</evidence>